<keyword evidence="4 7" id="KW-0812">Transmembrane</keyword>
<gene>
    <name evidence="8" type="ORF">FK85_25485</name>
</gene>
<feature type="transmembrane region" description="Helical" evidence="7">
    <location>
        <begin position="193"/>
        <end position="212"/>
    </location>
</feature>
<feature type="transmembrane region" description="Helical" evidence="7">
    <location>
        <begin position="50"/>
        <end position="73"/>
    </location>
</feature>
<dbReference type="Proteomes" id="UP000053331">
    <property type="component" value="Unassembled WGS sequence"/>
</dbReference>
<keyword evidence="9" id="KW-1185">Reference proteome</keyword>
<feature type="transmembrane region" description="Helical" evidence="7">
    <location>
        <begin position="467"/>
        <end position="486"/>
    </location>
</feature>
<evidence type="ECO:0000256" key="4">
    <source>
        <dbReference type="ARBA" id="ARBA00022692"/>
    </source>
</evidence>
<feature type="transmembrane region" description="Helical" evidence="7">
    <location>
        <begin position="265"/>
        <end position="287"/>
    </location>
</feature>
<feature type="transmembrane region" description="Helical" evidence="7">
    <location>
        <begin position="357"/>
        <end position="382"/>
    </location>
</feature>
<feature type="transmembrane region" description="Helical" evidence="7">
    <location>
        <begin position="232"/>
        <end position="253"/>
    </location>
</feature>
<feature type="transmembrane region" description="Helical" evidence="7">
    <location>
        <begin position="12"/>
        <end position="30"/>
    </location>
</feature>
<name>A0A0F8AYF6_9EURY</name>
<dbReference type="AlphaFoldDB" id="A0A0F8AYF6"/>
<evidence type="ECO:0000256" key="7">
    <source>
        <dbReference type="SAM" id="Phobius"/>
    </source>
</evidence>
<dbReference type="GO" id="GO:0022857">
    <property type="term" value="F:transmembrane transporter activity"/>
    <property type="evidence" value="ECO:0007669"/>
    <property type="project" value="InterPro"/>
</dbReference>
<feature type="transmembrane region" description="Helical" evidence="7">
    <location>
        <begin position="85"/>
        <end position="106"/>
    </location>
</feature>
<dbReference type="PANTHER" id="PTHR30047:SF7">
    <property type="entry name" value="HIGH-AFFINITY CHOLINE TRANSPORT PROTEIN"/>
    <property type="match status" value="1"/>
</dbReference>
<evidence type="ECO:0000256" key="5">
    <source>
        <dbReference type="ARBA" id="ARBA00022989"/>
    </source>
</evidence>
<comment type="caution">
    <text evidence="8">The sequence shown here is derived from an EMBL/GenBank/DDBJ whole genome shotgun (WGS) entry which is preliminary data.</text>
</comment>
<evidence type="ECO:0000256" key="1">
    <source>
        <dbReference type="ARBA" id="ARBA00004651"/>
    </source>
</evidence>
<dbReference type="PANTHER" id="PTHR30047">
    <property type="entry name" value="HIGH-AFFINITY CHOLINE TRANSPORT PROTEIN-RELATED"/>
    <property type="match status" value="1"/>
</dbReference>
<keyword evidence="5 7" id="KW-1133">Transmembrane helix</keyword>
<evidence type="ECO:0000256" key="6">
    <source>
        <dbReference type="ARBA" id="ARBA00023136"/>
    </source>
</evidence>
<reference evidence="8 9" key="1">
    <citation type="journal article" date="2015" name="Genome Announc.">
        <title>Draft genome sequence of a Halorubrum H3 strain isolated from the burlinskoye salt lake (Altai Krai, Russia).</title>
        <authorList>
            <person name="Rozanov A.S."/>
            <person name="Bryanskaya A.V."/>
            <person name="Malup T.K."/>
            <person name="Kotenko A.V."/>
            <person name="Peltek S.E."/>
        </authorList>
    </citation>
    <scope>NUCLEOTIDE SEQUENCE [LARGE SCALE GENOMIC DNA]</scope>
    <source>
        <strain evidence="8 9">H3</strain>
    </source>
</reference>
<feature type="transmembrane region" description="Helical" evidence="7">
    <location>
        <begin position="141"/>
        <end position="164"/>
    </location>
</feature>
<evidence type="ECO:0000256" key="2">
    <source>
        <dbReference type="ARBA" id="ARBA00022448"/>
    </source>
</evidence>
<dbReference type="GO" id="GO:0005886">
    <property type="term" value="C:plasma membrane"/>
    <property type="evidence" value="ECO:0007669"/>
    <property type="project" value="UniProtKB-SubCell"/>
</dbReference>
<evidence type="ECO:0000313" key="8">
    <source>
        <dbReference type="EMBL" id="KKF39830.1"/>
    </source>
</evidence>
<accession>A0A0F8AYF6</accession>
<feature type="transmembrane region" description="Helical" evidence="7">
    <location>
        <begin position="422"/>
        <end position="446"/>
    </location>
</feature>
<keyword evidence="2" id="KW-0813">Transport</keyword>
<feature type="transmembrane region" description="Helical" evidence="7">
    <location>
        <begin position="498"/>
        <end position="518"/>
    </location>
</feature>
<dbReference type="EMBL" id="JNFH02000015">
    <property type="protein sequence ID" value="KKF39830.1"/>
    <property type="molecule type" value="Genomic_DNA"/>
</dbReference>
<evidence type="ECO:0000313" key="9">
    <source>
        <dbReference type="Proteomes" id="UP000053331"/>
    </source>
</evidence>
<dbReference type="InterPro" id="IPR000060">
    <property type="entry name" value="BCCT_transptr"/>
</dbReference>
<feature type="transmembrane region" description="Helical" evidence="7">
    <location>
        <begin position="327"/>
        <end position="345"/>
    </location>
</feature>
<organism evidence="8 9">
    <name type="scientific">Halorubrum saccharovorum</name>
    <dbReference type="NCBI Taxonomy" id="2248"/>
    <lineage>
        <taxon>Archaea</taxon>
        <taxon>Methanobacteriati</taxon>
        <taxon>Methanobacteriota</taxon>
        <taxon>Stenosarchaea group</taxon>
        <taxon>Halobacteria</taxon>
        <taxon>Halobacteriales</taxon>
        <taxon>Haloferacaceae</taxon>
        <taxon>Halorubrum</taxon>
    </lineage>
</organism>
<protein>
    <submittedName>
        <fullName evidence="8">BCCT transporter</fullName>
    </submittedName>
</protein>
<dbReference type="Pfam" id="PF02028">
    <property type="entry name" value="BCCT"/>
    <property type="match status" value="1"/>
</dbReference>
<keyword evidence="3" id="KW-1003">Cell membrane</keyword>
<comment type="subcellular location">
    <subcellularLocation>
        <location evidence="1">Cell membrane</location>
        <topology evidence="1">Multi-pass membrane protein</topology>
    </subcellularLocation>
</comment>
<evidence type="ECO:0000256" key="3">
    <source>
        <dbReference type="ARBA" id="ARBA00022475"/>
    </source>
</evidence>
<proteinExistence type="predicted"/>
<sequence length="557" mass="59156">MFEEFREEIDPIVFAFGALLTVGVIAAFFISPSAVENGISSLNNQLLGAFNWALMLIVFLIVLFLLFLIVGPWGGIKLGNEPPEYSFLSFFAMLYSAGFAAGVVFWGPTEALFYYNNPSPLFSNIEGGTAEAMTVAVQQTLFHWALPQLAVFTIMGIAIGYFAYNYENVPLRVSSALTPILGADNLDGPAAKVVDILAVFATIGGVATSLGFIGSQFVTGLDYQWGISMGDIGILLVVTMMTLLFTTSMVLGVDKGIRRLSNFNMILFVALMFATFVVGPTMFLVLLGTQAFGGMISEFVSMSLFTGAGPMGGGDASATGWINAWTVFYWAWALSWSPFAGLFIARISKGRTVREVAFTGIVATSGATIPWFTFVGGTAVWAQHNGIADFGAVIAGEAGPEVSGFILFEALNFSLNLGGASMTIPVGSVLIYAFMILVTTFFITSADSSTLAVSMMTTGGKAKPSNINRVFWGVVLGMTAAILMILGGSGSANTLQQAAIITGTPFALVCFLAMLALIKDFGEHYDQVLLQDDTVLYGAGKDVDSRSDSVESAADDD</sequence>
<keyword evidence="6 7" id="KW-0472">Membrane</keyword>